<proteinExistence type="predicted"/>
<reference evidence="1 2" key="1">
    <citation type="submission" date="2023-05" db="EMBL/GenBank/DDBJ databases">
        <title>B98-5 Cell Line De Novo Hybrid Assembly: An Optical Mapping Approach.</title>
        <authorList>
            <person name="Kananen K."/>
            <person name="Auerbach J.A."/>
            <person name="Kautto E."/>
            <person name="Blachly J.S."/>
        </authorList>
    </citation>
    <scope>NUCLEOTIDE SEQUENCE [LARGE SCALE GENOMIC DNA]</scope>
    <source>
        <strain evidence="1">B95-8</strain>
        <tissue evidence="1">Cell line</tissue>
    </source>
</reference>
<sequence length="164" mass="18195">MRLSHLLCPSSFSPGLSQSVREAVLREPLEPATLQLELPREVDQVHLEVLELRKQVAELGKHLGIAQHWGAEPSGRKQSPASDAVVLRREVGACQLLLPPASRGSSCRGRPCLFSASSAVCVPWELRWDKRCSEGRAWKWAWLHHFSLFIHLLPLPTSSSAPSP</sequence>
<comment type="caution">
    <text evidence="1">The sequence shown here is derived from an EMBL/GenBank/DDBJ whole genome shotgun (WGS) entry which is preliminary data.</text>
</comment>
<evidence type="ECO:0000313" key="2">
    <source>
        <dbReference type="Proteomes" id="UP001266305"/>
    </source>
</evidence>
<gene>
    <name evidence="1" type="ORF">P7K49_012163</name>
</gene>
<keyword evidence="2" id="KW-1185">Reference proteome</keyword>
<dbReference type="EMBL" id="JASSZA010000005">
    <property type="protein sequence ID" value="KAK2112416.1"/>
    <property type="molecule type" value="Genomic_DNA"/>
</dbReference>
<evidence type="ECO:0000313" key="1">
    <source>
        <dbReference type="EMBL" id="KAK2112416.1"/>
    </source>
</evidence>
<organism evidence="1 2">
    <name type="scientific">Saguinus oedipus</name>
    <name type="common">Cotton-top tamarin</name>
    <name type="synonym">Oedipomidas oedipus</name>
    <dbReference type="NCBI Taxonomy" id="9490"/>
    <lineage>
        <taxon>Eukaryota</taxon>
        <taxon>Metazoa</taxon>
        <taxon>Chordata</taxon>
        <taxon>Craniata</taxon>
        <taxon>Vertebrata</taxon>
        <taxon>Euteleostomi</taxon>
        <taxon>Mammalia</taxon>
        <taxon>Eutheria</taxon>
        <taxon>Euarchontoglires</taxon>
        <taxon>Primates</taxon>
        <taxon>Haplorrhini</taxon>
        <taxon>Platyrrhini</taxon>
        <taxon>Cebidae</taxon>
        <taxon>Callitrichinae</taxon>
        <taxon>Saguinus</taxon>
    </lineage>
</organism>
<accession>A0ABQ9VTE9</accession>
<dbReference type="Proteomes" id="UP001266305">
    <property type="component" value="Unassembled WGS sequence"/>
</dbReference>
<protein>
    <submittedName>
        <fullName evidence="1">Uncharacterized protein</fullName>
    </submittedName>
</protein>
<name>A0ABQ9VTE9_SAGOE</name>